<proteinExistence type="predicted"/>
<dbReference type="GeneID" id="72065329"/>
<dbReference type="AlphaFoldDB" id="A0A9Q8QBG4"/>
<sequence length="94" mass="10510">MSAYPEFTGGYQTCEHSLQKFKTQKAAKAYMAENGLGRQEYGHCTAENQMCTLINYVLAATEPDLEHLAKTWTIKQALVTIQCYTNTPVSQVLS</sequence>
<accession>A0A9Q8QBG4</accession>
<evidence type="ECO:0000313" key="1">
    <source>
        <dbReference type="EMBL" id="UNI16988.1"/>
    </source>
</evidence>
<name>A0A9Q8QBG4_9HYPO</name>
<dbReference type="RefSeq" id="XP_047840469.1">
    <property type="nucleotide sequence ID" value="XM_047984495.1"/>
</dbReference>
<reference evidence="1" key="1">
    <citation type="submission" date="2021-11" db="EMBL/GenBank/DDBJ databases">
        <title>Purpureocillium_takamizusanense_genome.</title>
        <authorList>
            <person name="Nguyen N.-H."/>
        </authorList>
    </citation>
    <scope>NUCLEOTIDE SEQUENCE</scope>
    <source>
        <strain evidence="1">PT3</strain>
    </source>
</reference>
<dbReference type="KEGG" id="ptkz:JDV02_003370"/>
<keyword evidence="2" id="KW-1185">Reference proteome</keyword>
<dbReference type="EMBL" id="CP086355">
    <property type="protein sequence ID" value="UNI16988.1"/>
    <property type="molecule type" value="Genomic_DNA"/>
</dbReference>
<organism evidence="1 2">
    <name type="scientific">Purpureocillium takamizusanense</name>
    <dbReference type="NCBI Taxonomy" id="2060973"/>
    <lineage>
        <taxon>Eukaryota</taxon>
        <taxon>Fungi</taxon>
        <taxon>Dikarya</taxon>
        <taxon>Ascomycota</taxon>
        <taxon>Pezizomycotina</taxon>
        <taxon>Sordariomycetes</taxon>
        <taxon>Hypocreomycetidae</taxon>
        <taxon>Hypocreales</taxon>
        <taxon>Ophiocordycipitaceae</taxon>
        <taxon>Purpureocillium</taxon>
    </lineage>
</organism>
<protein>
    <submittedName>
        <fullName evidence="1">Uncharacterized protein</fullName>
    </submittedName>
</protein>
<gene>
    <name evidence="1" type="ORF">JDV02_003370</name>
</gene>
<dbReference type="Proteomes" id="UP000829364">
    <property type="component" value="Chromosome 2"/>
</dbReference>
<evidence type="ECO:0000313" key="2">
    <source>
        <dbReference type="Proteomes" id="UP000829364"/>
    </source>
</evidence>